<comment type="similarity">
    <text evidence="1">Belongs to the universal ribosomal protein uS14 family.</text>
</comment>
<dbReference type="SUPFAM" id="SSF57716">
    <property type="entry name" value="Glucocorticoid receptor-like (DNA-binding domain)"/>
    <property type="match status" value="1"/>
</dbReference>
<dbReference type="Proteomes" id="UP000076761">
    <property type="component" value="Unassembled WGS sequence"/>
</dbReference>
<organism evidence="4 5">
    <name type="scientific">Neolentinus lepideus HHB14362 ss-1</name>
    <dbReference type="NCBI Taxonomy" id="1314782"/>
    <lineage>
        <taxon>Eukaryota</taxon>
        <taxon>Fungi</taxon>
        <taxon>Dikarya</taxon>
        <taxon>Basidiomycota</taxon>
        <taxon>Agaricomycotina</taxon>
        <taxon>Agaricomycetes</taxon>
        <taxon>Gloeophyllales</taxon>
        <taxon>Gloeophyllaceae</taxon>
        <taxon>Neolentinus</taxon>
    </lineage>
</organism>
<evidence type="ECO:0000256" key="3">
    <source>
        <dbReference type="ARBA" id="ARBA00023274"/>
    </source>
</evidence>
<dbReference type="InterPro" id="IPR018271">
    <property type="entry name" value="Ribosomal_uS14_CS"/>
</dbReference>
<protein>
    <submittedName>
        <fullName evidence="4">Glucocorticoid receptor-like (DNA-binding domain)</fullName>
    </submittedName>
</protein>
<reference evidence="4 5" key="1">
    <citation type="journal article" date="2016" name="Mol. Biol. Evol.">
        <title>Comparative Genomics of Early-Diverging Mushroom-Forming Fungi Provides Insights into the Origins of Lignocellulose Decay Capabilities.</title>
        <authorList>
            <person name="Nagy L.G."/>
            <person name="Riley R."/>
            <person name="Tritt A."/>
            <person name="Adam C."/>
            <person name="Daum C."/>
            <person name="Floudas D."/>
            <person name="Sun H."/>
            <person name="Yadav J.S."/>
            <person name="Pangilinan J."/>
            <person name="Larsson K.H."/>
            <person name="Matsuura K."/>
            <person name="Barry K."/>
            <person name="Labutti K."/>
            <person name="Kuo R."/>
            <person name="Ohm R.A."/>
            <person name="Bhattacharya S.S."/>
            <person name="Shirouzu T."/>
            <person name="Yoshinaga Y."/>
            <person name="Martin F.M."/>
            <person name="Grigoriev I.V."/>
            <person name="Hibbett D.S."/>
        </authorList>
    </citation>
    <scope>NUCLEOTIDE SEQUENCE [LARGE SCALE GENOMIC DNA]</scope>
    <source>
        <strain evidence="4 5">HHB14362 ss-1</strain>
    </source>
</reference>
<dbReference type="AlphaFoldDB" id="A0A165TPP3"/>
<gene>
    <name evidence="4" type="ORF">NEOLEDRAFT_1089774</name>
</gene>
<evidence type="ECO:0000313" key="5">
    <source>
        <dbReference type="Proteomes" id="UP000076761"/>
    </source>
</evidence>
<dbReference type="PROSITE" id="PS00527">
    <property type="entry name" value="RIBOSOMAL_S14"/>
    <property type="match status" value="1"/>
</dbReference>
<dbReference type="Pfam" id="PF00253">
    <property type="entry name" value="Ribosomal_S14"/>
    <property type="match status" value="1"/>
</dbReference>
<dbReference type="GO" id="GO:0003677">
    <property type="term" value="F:DNA binding"/>
    <property type="evidence" value="ECO:0007669"/>
    <property type="project" value="UniProtKB-KW"/>
</dbReference>
<dbReference type="Gene3D" id="1.10.287.1480">
    <property type="match status" value="1"/>
</dbReference>
<dbReference type="FunFam" id="1.10.287.1480:FF:000001">
    <property type="entry name" value="30S ribosomal protein S14"/>
    <property type="match status" value="1"/>
</dbReference>
<name>A0A165TPP3_9AGAM</name>
<dbReference type="STRING" id="1314782.A0A165TPP3"/>
<dbReference type="GO" id="GO:0006412">
    <property type="term" value="P:translation"/>
    <property type="evidence" value="ECO:0007669"/>
    <property type="project" value="InterPro"/>
</dbReference>
<dbReference type="FunCoup" id="A0A165TPP3">
    <property type="interactions" value="213"/>
</dbReference>
<keyword evidence="4" id="KW-0675">Receptor</keyword>
<evidence type="ECO:0000256" key="1">
    <source>
        <dbReference type="ARBA" id="ARBA00009083"/>
    </source>
</evidence>
<dbReference type="EMBL" id="KV425564">
    <property type="protein sequence ID" value="KZT26986.1"/>
    <property type="molecule type" value="Genomic_DNA"/>
</dbReference>
<dbReference type="PANTHER" id="PTHR19836:SF19">
    <property type="entry name" value="SMALL RIBOSOMAL SUBUNIT PROTEIN US14M"/>
    <property type="match status" value="1"/>
</dbReference>
<keyword evidence="5" id="KW-1185">Reference proteome</keyword>
<dbReference type="InParanoid" id="A0A165TPP3"/>
<dbReference type="PANTHER" id="PTHR19836">
    <property type="entry name" value="30S RIBOSOMAL PROTEIN S14"/>
    <property type="match status" value="1"/>
</dbReference>
<dbReference type="GO" id="GO:0003735">
    <property type="term" value="F:structural constituent of ribosome"/>
    <property type="evidence" value="ECO:0007669"/>
    <property type="project" value="InterPro"/>
</dbReference>
<sequence>MLFVNARVLRDIKARKGVLDNELLRRAYLYVARDQRQPPQIRHQAQLQLNTFGRYTRPTTVKNRCVETGRGRGIMSEFGLCRTVFRLKARNHELPGVHKASW</sequence>
<keyword evidence="4" id="KW-0238">DNA-binding</keyword>
<evidence type="ECO:0000313" key="4">
    <source>
        <dbReference type="EMBL" id="KZT26986.1"/>
    </source>
</evidence>
<keyword evidence="3" id="KW-0687">Ribonucleoprotein</keyword>
<accession>A0A165TPP3</accession>
<dbReference type="GO" id="GO:0005763">
    <property type="term" value="C:mitochondrial small ribosomal subunit"/>
    <property type="evidence" value="ECO:0007669"/>
    <property type="project" value="TreeGrafter"/>
</dbReference>
<evidence type="ECO:0000256" key="2">
    <source>
        <dbReference type="ARBA" id="ARBA00022980"/>
    </source>
</evidence>
<keyword evidence="2" id="KW-0689">Ribosomal protein</keyword>
<proteinExistence type="inferred from homology"/>
<dbReference type="OrthoDB" id="413436at2759"/>
<dbReference type="InterPro" id="IPR001209">
    <property type="entry name" value="Ribosomal_uS14"/>
</dbReference>